<dbReference type="Proteomes" id="UP000260649">
    <property type="component" value="Unassembled WGS sequence"/>
</dbReference>
<reference evidence="1 2" key="1">
    <citation type="submission" date="2018-07" db="EMBL/GenBank/DDBJ databases">
        <title>GABA Modulating Bacteria of the Human Gut Microbiota.</title>
        <authorList>
            <person name="Strandwitz P."/>
            <person name="Kim K.H."/>
            <person name="Terekhova D."/>
            <person name="Liu J.K."/>
            <person name="Sharma A."/>
            <person name="Levering J."/>
            <person name="Mcdonald D."/>
            <person name="Dietrich D."/>
            <person name="Ramadhar T.R."/>
            <person name="Lekbua A."/>
            <person name="Mroue N."/>
            <person name="Liston C."/>
            <person name="Stewart E.J."/>
            <person name="Dubin M.J."/>
            <person name="Zengler K."/>
            <person name="Knight R."/>
            <person name="Gilbert J.A."/>
            <person name="Clardy J."/>
            <person name="Lewis K."/>
        </authorList>
    </citation>
    <scope>NUCLEOTIDE SEQUENCE [LARGE SCALE GENOMIC DNA]</scope>
    <source>
        <strain evidence="1 2">KLE1738</strain>
    </source>
</reference>
<name>A0A3E2B0V5_9FIRM</name>
<dbReference type="GeneID" id="97996336"/>
<dbReference type="InterPro" id="IPR036390">
    <property type="entry name" value="WH_DNA-bd_sf"/>
</dbReference>
<proteinExistence type="predicted"/>
<dbReference type="SUPFAM" id="SSF46785">
    <property type="entry name" value="Winged helix' DNA-binding domain"/>
    <property type="match status" value="1"/>
</dbReference>
<evidence type="ECO:0000313" key="1">
    <source>
        <dbReference type="EMBL" id="RFT05673.1"/>
    </source>
</evidence>
<dbReference type="EMBL" id="QQRQ01000036">
    <property type="protein sequence ID" value="RFT05673.1"/>
    <property type="molecule type" value="Genomic_DNA"/>
</dbReference>
<dbReference type="OrthoDB" id="1778722at2"/>
<keyword evidence="2" id="KW-1185">Reference proteome</keyword>
<dbReference type="Gene3D" id="1.10.10.10">
    <property type="entry name" value="Winged helix-like DNA-binding domain superfamily/Winged helix DNA-binding domain"/>
    <property type="match status" value="1"/>
</dbReference>
<accession>A0A3E2B0V5</accession>
<evidence type="ECO:0008006" key="3">
    <source>
        <dbReference type="Google" id="ProtNLM"/>
    </source>
</evidence>
<organism evidence="1 2">
    <name type="scientific">Evtepia gabavorous</name>
    <dbReference type="NCBI Taxonomy" id="2211183"/>
    <lineage>
        <taxon>Bacteria</taxon>
        <taxon>Bacillati</taxon>
        <taxon>Bacillota</taxon>
        <taxon>Clostridia</taxon>
        <taxon>Eubacteriales</taxon>
        <taxon>Evtepia</taxon>
    </lineage>
</organism>
<sequence length="161" mass="18178">MTDRNQGGALRTFSPEQADKLFHSPALRHLFQENASDEYALIWLLSKHTKDTGSEKIYLKDIVRELNLPMPKVSAIARSLQNKGLVRWTHDGNGEEGTYILLTDTAVTSVQAHRQTLRAYHQRVVAAYGEEKFLHLLGEIAQLEEIMRQEAEKVGGAHDQA</sequence>
<dbReference type="InterPro" id="IPR036388">
    <property type="entry name" value="WH-like_DNA-bd_sf"/>
</dbReference>
<dbReference type="RefSeq" id="WP_021918854.1">
    <property type="nucleotide sequence ID" value="NZ_CAKXKJ010000033.1"/>
</dbReference>
<gene>
    <name evidence="1" type="ORF">DV520_11390</name>
</gene>
<protein>
    <recommendedName>
        <fullName evidence="3">MarR family transcriptional regulator</fullName>
    </recommendedName>
</protein>
<dbReference type="AlphaFoldDB" id="A0A3E2B0V5"/>
<evidence type="ECO:0000313" key="2">
    <source>
        <dbReference type="Proteomes" id="UP000260649"/>
    </source>
</evidence>
<comment type="caution">
    <text evidence="1">The sequence shown here is derived from an EMBL/GenBank/DDBJ whole genome shotgun (WGS) entry which is preliminary data.</text>
</comment>